<dbReference type="Proteomes" id="UP000190837">
    <property type="component" value="Unassembled WGS sequence"/>
</dbReference>
<gene>
    <name evidence="1" type="ORF">CHUV0807_2104</name>
</gene>
<reference evidence="2" key="1">
    <citation type="submission" date="2016-04" db="EMBL/GenBank/DDBJ databases">
        <authorList>
            <person name="Tagini F."/>
        </authorList>
    </citation>
    <scope>NUCLEOTIDE SEQUENCE [LARGE SCALE GENOMIC DNA]</scope>
    <source>
        <strain evidence="2">CHUV0807</strain>
    </source>
</reference>
<organism evidence="1 2">
    <name type="scientific">Cardiobacterium hominis</name>
    <dbReference type="NCBI Taxonomy" id="2718"/>
    <lineage>
        <taxon>Bacteria</taxon>
        <taxon>Pseudomonadati</taxon>
        <taxon>Pseudomonadota</taxon>
        <taxon>Gammaproteobacteria</taxon>
        <taxon>Cardiobacteriales</taxon>
        <taxon>Cardiobacteriaceae</taxon>
        <taxon>Cardiobacterium</taxon>
    </lineage>
</organism>
<accession>A0A1C3H6C5</accession>
<evidence type="ECO:0000313" key="2">
    <source>
        <dbReference type="Proteomes" id="UP000190837"/>
    </source>
</evidence>
<dbReference type="AlphaFoldDB" id="A0A1C3H6C5"/>
<evidence type="ECO:0000313" key="1">
    <source>
        <dbReference type="EMBL" id="SAM69797.1"/>
    </source>
</evidence>
<sequence>MEQGRFFNFFFCLLQETIYVAIPLEQGRFFNSEVCFSFLFLGY</sequence>
<dbReference type="EMBL" id="FKLO01000072">
    <property type="protein sequence ID" value="SAM69797.1"/>
    <property type="molecule type" value="Genomic_DNA"/>
</dbReference>
<name>A0A1C3H6C5_9GAMM</name>
<protein>
    <submittedName>
        <fullName evidence="1">Uncharacterized protein</fullName>
    </submittedName>
</protein>
<proteinExistence type="predicted"/>